<feature type="chain" id="PRO_5020684154" evidence="1">
    <location>
        <begin position="39"/>
        <end position="72"/>
    </location>
</feature>
<comment type="caution">
    <text evidence="2">The sequence shown here is derived from an EMBL/GenBank/DDBJ whole genome shotgun (WGS) entry which is preliminary data.</text>
</comment>
<gene>
    <name evidence="2" type="ORF">EV383_0426</name>
</gene>
<keyword evidence="3" id="KW-1185">Reference proteome</keyword>
<sequence length="72" mass="7068">MAHAPQPRRSKKAILGGAALALVAAPAVMLGVAGTASAAELTPIAEYLDQTVADEEASIGAALDALGLEAAE</sequence>
<dbReference type="AlphaFoldDB" id="A0A4Q7UPS7"/>
<protein>
    <submittedName>
        <fullName evidence="2">Uncharacterized protein</fullName>
    </submittedName>
</protein>
<name>A0A4Q7UPS7_PSEST</name>
<evidence type="ECO:0000313" key="3">
    <source>
        <dbReference type="Proteomes" id="UP000291591"/>
    </source>
</evidence>
<dbReference type="Proteomes" id="UP000291591">
    <property type="component" value="Unassembled WGS sequence"/>
</dbReference>
<evidence type="ECO:0000313" key="2">
    <source>
        <dbReference type="EMBL" id="RZT83615.1"/>
    </source>
</evidence>
<accession>A0A4Q7UPS7</accession>
<reference evidence="2 3" key="1">
    <citation type="submission" date="2019-02" db="EMBL/GenBank/DDBJ databases">
        <title>Sequencing the genomes of 1000 actinobacteria strains.</title>
        <authorList>
            <person name="Klenk H.-P."/>
        </authorList>
    </citation>
    <scope>NUCLEOTIDE SEQUENCE [LARGE SCALE GENOMIC DNA]</scope>
    <source>
        <strain evidence="2 3">DSM 45779</strain>
    </source>
</reference>
<keyword evidence="1" id="KW-0732">Signal</keyword>
<evidence type="ECO:0000256" key="1">
    <source>
        <dbReference type="SAM" id="SignalP"/>
    </source>
</evidence>
<proteinExistence type="predicted"/>
<dbReference type="RefSeq" id="WP_130288342.1">
    <property type="nucleotide sequence ID" value="NZ_SHKL01000001.1"/>
</dbReference>
<dbReference type="EMBL" id="SHKL01000001">
    <property type="protein sequence ID" value="RZT83615.1"/>
    <property type="molecule type" value="Genomic_DNA"/>
</dbReference>
<feature type="signal peptide" evidence="1">
    <location>
        <begin position="1"/>
        <end position="38"/>
    </location>
</feature>
<organism evidence="2 3">
    <name type="scientific">Pseudonocardia sediminis</name>
    <dbReference type="NCBI Taxonomy" id="1397368"/>
    <lineage>
        <taxon>Bacteria</taxon>
        <taxon>Bacillati</taxon>
        <taxon>Actinomycetota</taxon>
        <taxon>Actinomycetes</taxon>
        <taxon>Pseudonocardiales</taxon>
        <taxon>Pseudonocardiaceae</taxon>
        <taxon>Pseudonocardia</taxon>
    </lineage>
</organism>